<feature type="region of interest" description="Disordered" evidence="1">
    <location>
        <begin position="109"/>
        <end position="128"/>
    </location>
</feature>
<evidence type="ECO:0000256" key="1">
    <source>
        <dbReference type="SAM" id="MobiDB-lite"/>
    </source>
</evidence>
<comment type="caution">
    <text evidence="2">The sequence shown here is derived from an EMBL/GenBank/DDBJ whole genome shotgun (WGS) entry which is preliminary data.</text>
</comment>
<dbReference type="AlphaFoldDB" id="A0AA35SX64"/>
<keyword evidence="3" id="KW-1185">Reference proteome</keyword>
<dbReference type="EMBL" id="CASHTH010002911">
    <property type="protein sequence ID" value="CAI8037082.1"/>
    <property type="molecule type" value="Genomic_DNA"/>
</dbReference>
<reference evidence="2" key="1">
    <citation type="submission" date="2023-03" db="EMBL/GenBank/DDBJ databases">
        <authorList>
            <person name="Steffen K."/>
            <person name="Cardenas P."/>
        </authorList>
    </citation>
    <scope>NUCLEOTIDE SEQUENCE</scope>
</reference>
<evidence type="ECO:0000313" key="3">
    <source>
        <dbReference type="Proteomes" id="UP001174909"/>
    </source>
</evidence>
<feature type="non-terminal residue" evidence="2">
    <location>
        <position position="1"/>
    </location>
</feature>
<evidence type="ECO:0000313" key="2">
    <source>
        <dbReference type="EMBL" id="CAI8037082.1"/>
    </source>
</evidence>
<proteinExistence type="predicted"/>
<sequence length="166" mass="17633">MEKYASTQALFATLTAMHNKLSKHAPSFLKSMMLARTACIGVYSLASTGDPLLVASAGVLEEELEWILSHSQTPHTLAHGKLNHLVQQENGMEVILFSIVSQIHSPSSSALSVEPSTAPKLPPASSGSKSITTAIILEWLELCLQAKTSSPPTPTSGPLLQSATEE</sequence>
<protein>
    <submittedName>
        <fullName evidence="2">Uncharacterized protein</fullName>
    </submittedName>
</protein>
<accession>A0AA35SX64</accession>
<dbReference type="Proteomes" id="UP001174909">
    <property type="component" value="Unassembled WGS sequence"/>
</dbReference>
<gene>
    <name evidence="2" type="ORF">GBAR_LOCUS20744</name>
</gene>
<name>A0AA35SX64_GEOBA</name>
<organism evidence="2 3">
    <name type="scientific">Geodia barretti</name>
    <name type="common">Barrett's horny sponge</name>
    <dbReference type="NCBI Taxonomy" id="519541"/>
    <lineage>
        <taxon>Eukaryota</taxon>
        <taxon>Metazoa</taxon>
        <taxon>Porifera</taxon>
        <taxon>Demospongiae</taxon>
        <taxon>Heteroscleromorpha</taxon>
        <taxon>Tetractinellida</taxon>
        <taxon>Astrophorina</taxon>
        <taxon>Geodiidae</taxon>
        <taxon>Geodia</taxon>
    </lineage>
</organism>